<gene>
    <name evidence="2" type="ORF">EZ428_06150</name>
</gene>
<reference evidence="2 3" key="1">
    <citation type="submission" date="2019-02" db="EMBL/GenBank/DDBJ databases">
        <title>Pedobacter sp. RP-1-13 sp. nov., isolated from Arctic soil.</title>
        <authorList>
            <person name="Dahal R.H."/>
        </authorList>
    </citation>
    <scope>NUCLEOTIDE SEQUENCE [LARGE SCALE GENOMIC DNA]</scope>
    <source>
        <strain evidence="2 3">RP-1-13</strain>
    </source>
</reference>
<evidence type="ECO:0000256" key="1">
    <source>
        <dbReference type="SAM" id="SignalP"/>
    </source>
</evidence>
<dbReference type="EMBL" id="SJSK01000001">
    <property type="protein sequence ID" value="TCC94349.1"/>
    <property type="molecule type" value="Genomic_DNA"/>
</dbReference>
<dbReference type="InterPro" id="IPR013783">
    <property type="entry name" value="Ig-like_fold"/>
</dbReference>
<proteinExistence type="predicted"/>
<keyword evidence="3" id="KW-1185">Reference proteome</keyword>
<feature type="signal peptide" evidence="1">
    <location>
        <begin position="1"/>
        <end position="26"/>
    </location>
</feature>
<dbReference type="RefSeq" id="WP_131552208.1">
    <property type="nucleotide sequence ID" value="NZ_SJSK01000001.1"/>
</dbReference>
<dbReference type="AlphaFoldDB" id="A0A4R0N3D0"/>
<accession>A0A4R0N3D0</accession>
<dbReference type="InterPro" id="IPR035986">
    <property type="entry name" value="PKD_dom_sf"/>
</dbReference>
<dbReference type="SUPFAM" id="SSF49299">
    <property type="entry name" value="PKD domain"/>
    <property type="match status" value="1"/>
</dbReference>
<protein>
    <recommendedName>
        <fullName evidence="4">SprB repeat-containing protein</fullName>
    </recommendedName>
</protein>
<feature type="chain" id="PRO_5020189280" description="SprB repeat-containing protein" evidence="1">
    <location>
        <begin position="27"/>
        <end position="241"/>
    </location>
</feature>
<name>A0A4R0N3D0_9SPHI</name>
<evidence type="ECO:0008006" key="4">
    <source>
        <dbReference type="Google" id="ProtNLM"/>
    </source>
</evidence>
<dbReference type="OrthoDB" id="770959at2"/>
<comment type="caution">
    <text evidence="2">The sequence shown here is derived from an EMBL/GenBank/DDBJ whole genome shotgun (WGS) entry which is preliminary data.</text>
</comment>
<dbReference type="Gene3D" id="2.60.40.10">
    <property type="entry name" value="Immunoglobulins"/>
    <property type="match status" value="1"/>
</dbReference>
<evidence type="ECO:0000313" key="3">
    <source>
        <dbReference type="Proteomes" id="UP000292884"/>
    </source>
</evidence>
<dbReference type="Proteomes" id="UP000292884">
    <property type="component" value="Unassembled WGS sequence"/>
</dbReference>
<sequence length="241" mass="24755">MKTTIKTLKKMMLVALFTLISSSAFAATYYVCAGATLNFTPQTIANISYTWDVEGGGFNSITPVAGVYSITASSTPGTYTVTMRSTSSNPAICAPADVVNDFIVLPPLAFNLASAPSNAQYCTSAGANANSVITPTFTGFPTGTPYTDDLEAEYSYSVVKDGGSAVNGTTVGTINTTTGAYTLTTTAIGTYVITGSVKYKQKAGFTNALISTSGCPVTGVTTQTVEVIAAPAQPTIVITAN</sequence>
<organism evidence="2 3">
    <name type="scientific">Pedobacter frigiditerrae</name>
    <dbReference type="NCBI Taxonomy" id="2530452"/>
    <lineage>
        <taxon>Bacteria</taxon>
        <taxon>Pseudomonadati</taxon>
        <taxon>Bacteroidota</taxon>
        <taxon>Sphingobacteriia</taxon>
        <taxon>Sphingobacteriales</taxon>
        <taxon>Sphingobacteriaceae</taxon>
        <taxon>Pedobacter</taxon>
    </lineage>
</organism>
<keyword evidence="1" id="KW-0732">Signal</keyword>
<evidence type="ECO:0000313" key="2">
    <source>
        <dbReference type="EMBL" id="TCC94349.1"/>
    </source>
</evidence>